<dbReference type="InterPro" id="IPR004839">
    <property type="entry name" value="Aminotransferase_I/II_large"/>
</dbReference>
<dbReference type="Proteomes" id="UP000095023">
    <property type="component" value="Unassembled WGS sequence"/>
</dbReference>
<keyword evidence="11" id="KW-1185">Reference proteome</keyword>
<dbReference type="SUPFAM" id="SSF53383">
    <property type="entry name" value="PLP-dependent transferases"/>
    <property type="match status" value="1"/>
</dbReference>
<dbReference type="Gene3D" id="3.90.1150.10">
    <property type="entry name" value="Aspartate Aminotransferase, domain 1"/>
    <property type="match status" value="1"/>
</dbReference>
<evidence type="ECO:0000313" key="11">
    <source>
        <dbReference type="Proteomes" id="UP000095023"/>
    </source>
</evidence>
<feature type="transmembrane region" description="Helical" evidence="8">
    <location>
        <begin position="63"/>
        <end position="82"/>
    </location>
</feature>
<evidence type="ECO:0000256" key="2">
    <source>
        <dbReference type="ARBA" id="ARBA00008392"/>
    </source>
</evidence>
<proteinExistence type="inferred from homology"/>
<evidence type="ECO:0000259" key="9">
    <source>
        <dbReference type="Pfam" id="PF00155"/>
    </source>
</evidence>
<dbReference type="EC" id="2.3.1.50" evidence="3"/>
<dbReference type="EMBL" id="KV453842">
    <property type="protein sequence ID" value="ODV90851.1"/>
    <property type="molecule type" value="Genomic_DNA"/>
</dbReference>
<comment type="cofactor">
    <cofactor evidence="1 7">
        <name>pyridoxal 5'-phosphate</name>
        <dbReference type="ChEBI" id="CHEBI:597326"/>
    </cofactor>
</comment>
<reference evidence="11" key="1">
    <citation type="submission" date="2016-02" db="EMBL/GenBank/DDBJ databases">
        <title>Comparative genomics of biotechnologically important yeasts.</title>
        <authorList>
            <consortium name="DOE Joint Genome Institute"/>
            <person name="Riley R."/>
            <person name="Haridas S."/>
            <person name="Wolfe K.H."/>
            <person name="Lopes M.R."/>
            <person name="Hittinger C.T."/>
            <person name="Goker M."/>
            <person name="Salamov A."/>
            <person name="Wisecaver J."/>
            <person name="Long T.M."/>
            <person name="Aerts A.L."/>
            <person name="Barry K."/>
            <person name="Choi C."/>
            <person name="Clum A."/>
            <person name="Coughlan A.Y."/>
            <person name="Deshpande S."/>
            <person name="Douglass A.P."/>
            <person name="Hanson S.J."/>
            <person name="Klenk H.-P."/>
            <person name="Labutti K."/>
            <person name="Lapidus A."/>
            <person name="Lindquist E."/>
            <person name="Lipzen A."/>
            <person name="Meier-Kolthoff J.P."/>
            <person name="Ohm R.A."/>
            <person name="Otillar R.P."/>
            <person name="Pangilinan J."/>
            <person name="Peng Y."/>
            <person name="Rokas A."/>
            <person name="Rosa C.A."/>
            <person name="Scheuner C."/>
            <person name="Sibirny A.A."/>
            <person name="Slot J.C."/>
            <person name="Stielow J.B."/>
            <person name="Sun H."/>
            <person name="Kurtzman C.P."/>
            <person name="Blackwell M."/>
            <person name="Jeffries T.W."/>
            <person name="Grigoriev I.V."/>
        </authorList>
    </citation>
    <scope>NUCLEOTIDE SEQUENCE [LARGE SCALE GENOMIC DNA]</scope>
    <source>
        <strain evidence="11">NRRL Y-17796</strain>
    </source>
</reference>
<dbReference type="Gene3D" id="3.40.640.10">
    <property type="entry name" value="Type I PLP-dependent aspartate aminotransferase-like (Major domain)"/>
    <property type="match status" value="1"/>
</dbReference>
<accession>A0A1E4TGF4</accession>
<keyword evidence="8" id="KW-0472">Membrane</keyword>
<feature type="domain" description="Aminotransferase class I/classII large" evidence="9">
    <location>
        <begin position="161"/>
        <end position="521"/>
    </location>
</feature>
<keyword evidence="5 7" id="KW-0663">Pyridoxal phosphate</keyword>
<dbReference type="OrthoDB" id="65434at2759"/>
<gene>
    <name evidence="10" type="ORF">CANCADRAFT_112307</name>
</gene>
<dbReference type="InterPro" id="IPR015421">
    <property type="entry name" value="PyrdxlP-dep_Trfase_major"/>
</dbReference>
<dbReference type="PROSITE" id="PS00599">
    <property type="entry name" value="AA_TRANSFER_CLASS_2"/>
    <property type="match status" value="1"/>
</dbReference>
<evidence type="ECO:0000256" key="3">
    <source>
        <dbReference type="ARBA" id="ARBA00013220"/>
    </source>
</evidence>
<dbReference type="GO" id="GO:0046512">
    <property type="term" value="P:sphingosine biosynthetic process"/>
    <property type="evidence" value="ECO:0007669"/>
    <property type="project" value="TreeGrafter"/>
</dbReference>
<dbReference type="Pfam" id="PF00155">
    <property type="entry name" value="Aminotran_1_2"/>
    <property type="match status" value="1"/>
</dbReference>
<evidence type="ECO:0000313" key="10">
    <source>
        <dbReference type="EMBL" id="ODV90851.1"/>
    </source>
</evidence>
<evidence type="ECO:0000256" key="6">
    <source>
        <dbReference type="ARBA" id="ARBA00048528"/>
    </source>
</evidence>
<keyword evidence="4" id="KW-0808">Transferase</keyword>
<dbReference type="GO" id="GO:0017059">
    <property type="term" value="C:serine palmitoyltransferase complex"/>
    <property type="evidence" value="ECO:0007669"/>
    <property type="project" value="EnsemblFungi"/>
</dbReference>
<dbReference type="InterPro" id="IPR001917">
    <property type="entry name" value="Aminotrans_II_pyridoxalP_BS"/>
</dbReference>
<name>A0A1E4TGF4_9ASCO</name>
<dbReference type="PANTHER" id="PTHR13693:SF3">
    <property type="entry name" value="LD36009P"/>
    <property type="match status" value="1"/>
</dbReference>
<evidence type="ECO:0000256" key="8">
    <source>
        <dbReference type="SAM" id="Phobius"/>
    </source>
</evidence>
<evidence type="ECO:0000256" key="7">
    <source>
        <dbReference type="RuleBase" id="RU003693"/>
    </source>
</evidence>
<protein>
    <recommendedName>
        <fullName evidence="3">serine C-palmitoyltransferase</fullName>
        <ecNumber evidence="3">2.3.1.50</ecNumber>
    </recommendedName>
</protein>
<comment type="similarity">
    <text evidence="2 7">Belongs to the class-II pyridoxal-phosphate-dependent aminotransferase family.</text>
</comment>
<evidence type="ECO:0000256" key="4">
    <source>
        <dbReference type="ARBA" id="ARBA00022679"/>
    </source>
</evidence>
<dbReference type="GO" id="GO:0004758">
    <property type="term" value="F:serine C-palmitoyltransferase activity"/>
    <property type="evidence" value="ECO:0007669"/>
    <property type="project" value="UniProtKB-EC"/>
</dbReference>
<dbReference type="GO" id="GO:0030170">
    <property type="term" value="F:pyridoxal phosphate binding"/>
    <property type="evidence" value="ECO:0007669"/>
    <property type="project" value="InterPro"/>
</dbReference>
<keyword evidence="8" id="KW-1133">Transmembrane helix</keyword>
<dbReference type="PANTHER" id="PTHR13693">
    <property type="entry name" value="CLASS II AMINOTRANSFERASE/8-AMINO-7-OXONONANOATE SYNTHASE"/>
    <property type="match status" value="1"/>
</dbReference>
<dbReference type="InterPro" id="IPR015424">
    <property type="entry name" value="PyrdxlP-dep_Trfase"/>
</dbReference>
<keyword evidence="8" id="KW-0812">Transmembrane</keyword>
<dbReference type="GO" id="GO:0046513">
    <property type="term" value="P:ceramide biosynthetic process"/>
    <property type="evidence" value="ECO:0007669"/>
    <property type="project" value="TreeGrafter"/>
</dbReference>
<evidence type="ECO:0000256" key="5">
    <source>
        <dbReference type="ARBA" id="ARBA00022898"/>
    </source>
</evidence>
<evidence type="ECO:0000256" key="1">
    <source>
        <dbReference type="ARBA" id="ARBA00001933"/>
    </source>
</evidence>
<sequence>MKQKLPQLFKHNKSASNGTISVSATATDLNDNEFGPLTSKEYLYHCPPSHAELDIDEKCEPQYYILVCTYLSYLILIILGHIEDFFGKRLYPTKYRHLTEFDGYAPLNSGFDNFYIRRLKRRLDTAFSRPTTGVPGRYIRVLERRSINDNESFEFTGETRDCLNLSSYNYLGFAQSQGHCADAVEQAIKTHGITTSAPRSMYGSSVLHDETEKLVARYFNRESALVFSMGFATNAALFMPLAQKGCLIISDELNHSSIRFGTRLTGAVIKIFKHNDMQELEAVLREQISQGQPRTHRPWRKIFVAVEGLYSMEGTMCDLPRLIELRRRYKFYLFVDEAHSVGAIGSHSGGVTDFFNIPTNEIDILMGTFTKSFGASGGYVCGDASLINYLKLTNSNYVYGEPVAPAVLTQISVSLKIMLNEIAPGQGSERLERLGFNSRYLRLGLRRLGFIECGHQDSPILPVMIYLPSRLLMVSKLILERYNIAVVLAGYPATPLSEARVRLCMSAALTKEDLDYLLRAIDKVGDELDLKYCYGRTPETSWNIDNVFDTLVEDCKKDEFFK</sequence>
<dbReference type="GO" id="GO:0016020">
    <property type="term" value="C:membrane"/>
    <property type="evidence" value="ECO:0007669"/>
    <property type="project" value="GOC"/>
</dbReference>
<dbReference type="InterPro" id="IPR015422">
    <property type="entry name" value="PyrdxlP-dep_Trfase_small"/>
</dbReference>
<dbReference type="CDD" id="cd06454">
    <property type="entry name" value="KBL_like"/>
    <property type="match status" value="1"/>
</dbReference>
<comment type="catalytic activity">
    <reaction evidence="6">
        <text>L-serine + hexadecanoyl-CoA + H(+) = 3-oxosphinganine + CO2 + CoA</text>
        <dbReference type="Rhea" id="RHEA:14761"/>
        <dbReference type="ChEBI" id="CHEBI:15378"/>
        <dbReference type="ChEBI" id="CHEBI:16526"/>
        <dbReference type="ChEBI" id="CHEBI:33384"/>
        <dbReference type="ChEBI" id="CHEBI:57287"/>
        <dbReference type="ChEBI" id="CHEBI:57379"/>
        <dbReference type="ChEBI" id="CHEBI:58299"/>
        <dbReference type="EC" id="2.3.1.50"/>
    </reaction>
</comment>
<organism evidence="10 11">
    <name type="scientific">Tortispora caseinolytica NRRL Y-17796</name>
    <dbReference type="NCBI Taxonomy" id="767744"/>
    <lineage>
        <taxon>Eukaryota</taxon>
        <taxon>Fungi</taxon>
        <taxon>Dikarya</taxon>
        <taxon>Ascomycota</taxon>
        <taxon>Saccharomycotina</taxon>
        <taxon>Trigonopsidomycetes</taxon>
        <taxon>Trigonopsidales</taxon>
        <taxon>Trigonopsidaceae</taxon>
        <taxon>Tortispora</taxon>
    </lineage>
</organism>
<dbReference type="InterPro" id="IPR050087">
    <property type="entry name" value="AON_synthase_class-II"/>
</dbReference>
<dbReference type="AlphaFoldDB" id="A0A1E4TGF4"/>